<comment type="caution">
    <text evidence="1">The sequence shown here is derived from an EMBL/GenBank/DDBJ whole genome shotgun (WGS) entry which is preliminary data.</text>
</comment>
<dbReference type="EMBL" id="JAGZGG010000018">
    <property type="protein sequence ID" value="MBS5332522.1"/>
    <property type="molecule type" value="Genomic_DNA"/>
</dbReference>
<proteinExistence type="predicted"/>
<sequence>MILEFQRYGRNKETTVDSSYISGGEYRRKFDSIIDNAAVSRILYSKAKEMLLHRSGTLFEDMYWFDGASGAVLASVLDETAEEQIGYTTAVARAIDGVVNLIAMHTHPNSMPPSIADFNSAFRHKYAVSIVICHDGSVYIYASAQEVPEYLYKLYVENFLRIGYTNKEAQLAALDKIKQSYDIDYCEVR</sequence>
<evidence type="ECO:0000313" key="2">
    <source>
        <dbReference type="Proteomes" id="UP000759273"/>
    </source>
</evidence>
<reference evidence="1" key="1">
    <citation type="submission" date="2021-02" db="EMBL/GenBank/DDBJ databases">
        <title>Infant gut strain persistence is associated with maternal origin, phylogeny, and functional potential including surface adhesion and iron acquisition.</title>
        <authorList>
            <person name="Lou Y.C."/>
        </authorList>
    </citation>
    <scope>NUCLEOTIDE SEQUENCE</scope>
    <source>
        <strain evidence="1">L3_101_000M1_dasL3_101_000M1_concoct_87</strain>
    </source>
</reference>
<accession>A0A943D9N3</accession>
<protein>
    <submittedName>
        <fullName evidence="1">Uncharacterized protein</fullName>
    </submittedName>
</protein>
<name>A0A943D9N3_9FIRM</name>
<evidence type="ECO:0000313" key="1">
    <source>
        <dbReference type="EMBL" id="MBS5332522.1"/>
    </source>
</evidence>
<gene>
    <name evidence="1" type="ORF">KHY36_08350</name>
</gene>
<dbReference type="Proteomes" id="UP000759273">
    <property type="component" value="Unassembled WGS sequence"/>
</dbReference>
<organism evidence="1 2">
    <name type="scientific">Subdoligranulum variabile</name>
    <dbReference type="NCBI Taxonomy" id="214851"/>
    <lineage>
        <taxon>Bacteria</taxon>
        <taxon>Bacillati</taxon>
        <taxon>Bacillota</taxon>
        <taxon>Clostridia</taxon>
        <taxon>Eubacteriales</taxon>
        <taxon>Oscillospiraceae</taxon>
        <taxon>Subdoligranulum</taxon>
    </lineage>
</organism>
<dbReference type="AlphaFoldDB" id="A0A943D9N3"/>